<dbReference type="InterPro" id="IPR043154">
    <property type="entry name" value="Sec-1-like_dom1"/>
</dbReference>
<reference evidence="3 4" key="1">
    <citation type="submission" date="2024-01" db="EMBL/GenBank/DDBJ databases">
        <authorList>
            <person name="Allen C."/>
            <person name="Tagirdzhanova G."/>
        </authorList>
    </citation>
    <scope>NUCLEOTIDE SEQUENCE [LARGE SCALE GENOMIC DNA]</scope>
</reference>
<feature type="compositionally biased region" description="Low complexity" evidence="2">
    <location>
        <begin position="31"/>
        <end position="45"/>
    </location>
</feature>
<organism evidence="3 4">
    <name type="scientific">Sporothrix curviconia</name>
    <dbReference type="NCBI Taxonomy" id="1260050"/>
    <lineage>
        <taxon>Eukaryota</taxon>
        <taxon>Fungi</taxon>
        <taxon>Dikarya</taxon>
        <taxon>Ascomycota</taxon>
        <taxon>Pezizomycotina</taxon>
        <taxon>Sordariomycetes</taxon>
        <taxon>Sordariomycetidae</taxon>
        <taxon>Ophiostomatales</taxon>
        <taxon>Ophiostomataceae</taxon>
        <taxon>Sporothrix</taxon>
    </lineage>
</organism>
<dbReference type="Pfam" id="PF00995">
    <property type="entry name" value="Sec1"/>
    <property type="match status" value="1"/>
</dbReference>
<feature type="region of interest" description="Disordered" evidence="2">
    <location>
        <begin position="21"/>
        <end position="45"/>
    </location>
</feature>
<name>A0ABP0BHD9_9PEZI</name>
<keyword evidence="4" id="KW-1185">Reference proteome</keyword>
<comment type="similarity">
    <text evidence="1">Belongs to the STXBP/unc-18/SEC1 family.</text>
</comment>
<protein>
    <submittedName>
        <fullName evidence="3">Vesicle trafficking between the ER and Golgi</fullName>
    </submittedName>
</protein>
<dbReference type="EMBL" id="CAWUHB010000015">
    <property type="protein sequence ID" value="CAK7218639.1"/>
    <property type="molecule type" value="Genomic_DNA"/>
</dbReference>
<evidence type="ECO:0000313" key="3">
    <source>
        <dbReference type="EMBL" id="CAK7218639.1"/>
    </source>
</evidence>
<gene>
    <name evidence="3" type="primary">SLY1_1</name>
    <name evidence="3" type="ORF">SCUCBS95973_003556</name>
</gene>
<dbReference type="PANTHER" id="PTHR11679">
    <property type="entry name" value="VESICLE PROTEIN SORTING-ASSOCIATED"/>
    <property type="match status" value="1"/>
</dbReference>
<accession>A0ABP0BHD9</accession>
<evidence type="ECO:0000256" key="1">
    <source>
        <dbReference type="ARBA" id="ARBA00009884"/>
    </source>
</evidence>
<dbReference type="Proteomes" id="UP001642405">
    <property type="component" value="Unassembled WGS sequence"/>
</dbReference>
<dbReference type="Gene3D" id="3.40.50.2060">
    <property type="match status" value="1"/>
</dbReference>
<evidence type="ECO:0000313" key="4">
    <source>
        <dbReference type="Proteomes" id="UP001642405"/>
    </source>
</evidence>
<dbReference type="InterPro" id="IPR036045">
    <property type="entry name" value="Sec1-like_sf"/>
</dbReference>
<proteinExistence type="inferred from homology"/>
<sequence>MASLRDKQIASLKRMLNLNDAGAGGSDDANHSLSQHQQQSQQHQQLGLLGSDGELIWKVLVFDDLGMQIVSSVLRVSDLRSLGVTMHMHLSANRHRIEDVPVIYLVEPTTANLKAITGDLEKDLYSPAYINFLSSIPRPLLEDFASETVANGTQDHIAQLYDQYLNFICTENDLFSLGMQNDHTYWALNSGQIKDEQLDHILNKVVSG</sequence>
<dbReference type="InterPro" id="IPR001619">
    <property type="entry name" value="Sec1-like"/>
</dbReference>
<dbReference type="SUPFAM" id="SSF56815">
    <property type="entry name" value="Sec1/munc18-like (SM) proteins"/>
    <property type="match status" value="1"/>
</dbReference>
<evidence type="ECO:0000256" key="2">
    <source>
        <dbReference type="SAM" id="MobiDB-lite"/>
    </source>
</evidence>
<comment type="caution">
    <text evidence="3">The sequence shown here is derived from an EMBL/GenBank/DDBJ whole genome shotgun (WGS) entry which is preliminary data.</text>
</comment>